<accession>A0ABX1JUL2</accession>
<evidence type="ECO:0000313" key="2">
    <source>
        <dbReference type="EMBL" id="NKX52741.1"/>
    </source>
</evidence>
<keyword evidence="1" id="KW-1133">Transmembrane helix</keyword>
<gene>
    <name evidence="2" type="ORF">HER39_19625</name>
</gene>
<sequence>VYLRALGAKIGKGVTIFSAVPVCTDLLTIGEWTIIRKDASRSGYRARAGRIQTGHVWLGSHVLIGEHSVLDIDTTMGDGAQLGHSSSLHRYQIIPDGQSWHGSPAQRTSTNYKVVEPVAHAMRRRVIYSTLVVFNRLVLVLPLGISLLALGLPPFMSTGVLATAEAFFYLDLLALSAALYFPGITAGLIAVALVPRLLNLFLKPDRDYPLYGIRYLIERWVVGLTNIKFFMQLAGDSSLVVHYLGLIGYKQPGLKQTGSNFGVELKQDNPLLTTVGSGTMVS</sequence>
<protein>
    <submittedName>
        <fullName evidence="2">Peptide synthetase</fullName>
    </submittedName>
</protein>
<dbReference type="InterPro" id="IPR011004">
    <property type="entry name" value="Trimer_LpxA-like_sf"/>
</dbReference>
<keyword evidence="3" id="KW-1185">Reference proteome</keyword>
<feature type="non-terminal residue" evidence="2">
    <location>
        <position position="282"/>
    </location>
</feature>
<keyword evidence="1" id="KW-0472">Membrane</keyword>
<name>A0ABX1JUL2_9MICC</name>
<proteinExistence type="predicted"/>
<feature type="transmembrane region" description="Helical" evidence="1">
    <location>
        <begin position="172"/>
        <end position="194"/>
    </location>
</feature>
<dbReference type="Gene3D" id="2.160.10.10">
    <property type="entry name" value="Hexapeptide repeat proteins"/>
    <property type="match status" value="1"/>
</dbReference>
<dbReference type="SUPFAM" id="SSF51161">
    <property type="entry name" value="Trimeric LpxA-like enzymes"/>
    <property type="match status" value="1"/>
</dbReference>
<evidence type="ECO:0000313" key="3">
    <source>
        <dbReference type="Proteomes" id="UP000523795"/>
    </source>
</evidence>
<feature type="transmembrane region" description="Helical" evidence="1">
    <location>
        <begin position="126"/>
        <end position="152"/>
    </location>
</feature>
<keyword evidence="1" id="KW-0812">Transmembrane</keyword>
<feature type="non-terminal residue" evidence="2">
    <location>
        <position position="1"/>
    </location>
</feature>
<organism evidence="2 3">
    <name type="scientific">Arthrobacter deserti</name>
    <dbReference type="NCBI Taxonomy" id="1742687"/>
    <lineage>
        <taxon>Bacteria</taxon>
        <taxon>Bacillati</taxon>
        <taxon>Actinomycetota</taxon>
        <taxon>Actinomycetes</taxon>
        <taxon>Micrococcales</taxon>
        <taxon>Micrococcaceae</taxon>
        <taxon>Arthrobacter</taxon>
    </lineage>
</organism>
<comment type="caution">
    <text evidence="2">The sequence shown here is derived from an EMBL/GenBank/DDBJ whole genome shotgun (WGS) entry which is preliminary data.</text>
</comment>
<evidence type="ECO:0000256" key="1">
    <source>
        <dbReference type="SAM" id="Phobius"/>
    </source>
</evidence>
<reference evidence="2 3" key="1">
    <citation type="submission" date="2020-04" db="EMBL/GenBank/DDBJ databases">
        <authorList>
            <person name="Liu S."/>
        </authorList>
    </citation>
    <scope>NUCLEOTIDE SEQUENCE [LARGE SCALE GENOMIC DNA]</scope>
    <source>
        <strain evidence="2 3">CGMCC 1.15091</strain>
    </source>
</reference>
<dbReference type="EMBL" id="JAAZSR010000707">
    <property type="protein sequence ID" value="NKX52741.1"/>
    <property type="molecule type" value="Genomic_DNA"/>
</dbReference>
<dbReference type="Proteomes" id="UP000523795">
    <property type="component" value="Unassembled WGS sequence"/>
</dbReference>